<dbReference type="GeneTree" id="ENSGT00940000166807"/>
<name>A0A4W5P551_9TELE</name>
<feature type="compositionally biased region" description="Polar residues" evidence="9">
    <location>
        <begin position="15"/>
        <end position="29"/>
    </location>
</feature>
<organism evidence="12 13">
    <name type="scientific">Hucho hucho</name>
    <name type="common">huchen</name>
    <dbReference type="NCBI Taxonomy" id="62062"/>
    <lineage>
        <taxon>Eukaryota</taxon>
        <taxon>Metazoa</taxon>
        <taxon>Chordata</taxon>
        <taxon>Craniata</taxon>
        <taxon>Vertebrata</taxon>
        <taxon>Euteleostomi</taxon>
        <taxon>Actinopterygii</taxon>
        <taxon>Neopterygii</taxon>
        <taxon>Teleostei</taxon>
        <taxon>Protacanthopterygii</taxon>
        <taxon>Salmoniformes</taxon>
        <taxon>Salmonidae</taxon>
        <taxon>Salmoninae</taxon>
        <taxon>Hucho</taxon>
    </lineage>
</organism>
<dbReference type="PANTHER" id="PTHR28659:SF1">
    <property type="entry name" value="RETICULOPHAGY REGULATOR 3"/>
    <property type="match status" value="1"/>
</dbReference>
<evidence type="ECO:0000256" key="2">
    <source>
        <dbReference type="ARBA" id="ARBA00006299"/>
    </source>
</evidence>
<keyword evidence="8 10" id="KW-0472">Membrane</keyword>
<dbReference type="AlphaFoldDB" id="A0A4W5P551"/>
<keyword evidence="13" id="KW-1185">Reference proteome</keyword>
<dbReference type="Proteomes" id="UP000314982">
    <property type="component" value="Unassembled WGS sequence"/>
</dbReference>
<evidence type="ECO:0000256" key="1">
    <source>
        <dbReference type="ARBA" id="ARBA00004477"/>
    </source>
</evidence>
<feature type="region of interest" description="Disordered" evidence="9">
    <location>
        <begin position="1"/>
        <end position="30"/>
    </location>
</feature>
<evidence type="ECO:0000256" key="5">
    <source>
        <dbReference type="ARBA" id="ARBA00022824"/>
    </source>
</evidence>
<dbReference type="InterPro" id="IPR043384">
    <property type="entry name" value="RETREG1/3"/>
</dbReference>
<keyword evidence="3" id="KW-0597">Phosphoprotein</keyword>
<dbReference type="InterPro" id="IPR057282">
    <property type="entry name" value="RETREG1-3-like_RHD"/>
</dbReference>
<keyword evidence="7" id="KW-0072">Autophagy</keyword>
<dbReference type="PANTHER" id="PTHR28659">
    <property type="entry name" value="RETICULON-LIKE PROTEIN"/>
    <property type="match status" value="1"/>
</dbReference>
<protein>
    <submittedName>
        <fullName evidence="12">Reticulophagy regulator family member 3</fullName>
    </submittedName>
</protein>
<evidence type="ECO:0000259" key="11">
    <source>
        <dbReference type="Pfam" id="PF24456"/>
    </source>
</evidence>
<evidence type="ECO:0000256" key="3">
    <source>
        <dbReference type="ARBA" id="ARBA00022553"/>
    </source>
</evidence>
<keyword evidence="6 10" id="KW-1133">Transmembrane helix</keyword>
<dbReference type="GO" id="GO:0061709">
    <property type="term" value="P:reticulophagy"/>
    <property type="evidence" value="ECO:0007669"/>
    <property type="project" value="InterPro"/>
</dbReference>
<dbReference type="Ensembl" id="ENSHHUT00000061816.1">
    <property type="protein sequence ID" value="ENSHHUP00000059771.1"/>
    <property type="gene ID" value="ENSHHUG00000035484.1"/>
</dbReference>
<evidence type="ECO:0000256" key="4">
    <source>
        <dbReference type="ARBA" id="ARBA00022692"/>
    </source>
</evidence>
<dbReference type="Pfam" id="PF24456">
    <property type="entry name" value="RHD_RETREG1-3"/>
    <property type="match status" value="1"/>
</dbReference>
<reference evidence="13" key="1">
    <citation type="submission" date="2018-06" db="EMBL/GenBank/DDBJ databases">
        <title>Genome assembly of Danube salmon.</title>
        <authorList>
            <person name="Macqueen D.J."/>
            <person name="Gundappa M.K."/>
        </authorList>
    </citation>
    <scope>NUCLEOTIDE SEQUENCE [LARGE SCALE GENOMIC DNA]</scope>
</reference>
<reference evidence="12" key="2">
    <citation type="submission" date="2025-08" db="UniProtKB">
        <authorList>
            <consortium name="Ensembl"/>
        </authorList>
    </citation>
    <scope>IDENTIFICATION</scope>
</reference>
<keyword evidence="4 10" id="KW-0812">Transmembrane</keyword>
<reference evidence="12" key="3">
    <citation type="submission" date="2025-09" db="UniProtKB">
        <authorList>
            <consortium name="Ensembl"/>
        </authorList>
    </citation>
    <scope>IDENTIFICATION</scope>
</reference>
<keyword evidence="5" id="KW-0256">Endoplasmic reticulum</keyword>
<evidence type="ECO:0000256" key="10">
    <source>
        <dbReference type="SAM" id="Phobius"/>
    </source>
</evidence>
<evidence type="ECO:0000256" key="6">
    <source>
        <dbReference type="ARBA" id="ARBA00022989"/>
    </source>
</evidence>
<evidence type="ECO:0000256" key="9">
    <source>
        <dbReference type="SAM" id="MobiDB-lite"/>
    </source>
</evidence>
<evidence type="ECO:0000256" key="8">
    <source>
        <dbReference type="ARBA" id="ARBA00023136"/>
    </source>
</evidence>
<comment type="similarity">
    <text evidence="2">Belongs to the RETREG family.</text>
</comment>
<accession>A0A4W5P551</accession>
<feature type="domain" description="RETREG1-3/ARL6IP-like N-terminal reticulon-homology" evidence="11">
    <location>
        <begin position="49"/>
        <end position="120"/>
    </location>
</feature>
<comment type="subcellular location">
    <subcellularLocation>
        <location evidence="1">Endoplasmic reticulum membrane</location>
        <topology evidence="1">Multi-pass membrane protein</topology>
    </subcellularLocation>
</comment>
<evidence type="ECO:0000256" key="7">
    <source>
        <dbReference type="ARBA" id="ARBA00023006"/>
    </source>
</evidence>
<evidence type="ECO:0000313" key="13">
    <source>
        <dbReference type="Proteomes" id="UP000314982"/>
    </source>
</evidence>
<proteinExistence type="inferred from homology"/>
<dbReference type="GO" id="GO:0005789">
    <property type="term" value="C:endoplasmic reticulum membrane"/>
    <property type="evidence" value="ECO:0007669"/>
    <property type="project" value="UniProtKB-SubCell"/>
</dbReference>
<sequence length="155" mass="17452">MAHTEGLENAMGESSGKQGSTLGLRSRPCSSERNDHVRVVKASLQDRLGPYEPVLTYLQSVLLWERPFQSVLLYTVVNVVFWFFALTSLRLLFLLSSGLVVFICVDSWKNKIWPEIRGEEDIVHYFWVVCLILNLTPHAPLCVGLSPLSTSAQLC</sequence>
<evidence type="ECO:0000313" key="12">
    <source>
        <dbReference type="Ensembl" id="ENSHHUP00000059771.1"/>
    </source>
</evidence>
<feature type="transmembrane region" description="Helical" evidence="10">
    <location>
        <begin position="71"/>
        <end position="104"/>
    </location>
</feature>